<dbReference type="Pfam" id="PF05930">
    <property type="entry name" value="Phage_AlpA"/>
    <property type="match status" value="1"/>
</dbReference>
<comment type="caution">
    <text evidence="2">The sequence shown here is derived from an EMBL/GenBank/DDBJ whole genome shotgun (WGS) entry which is preliminary data.</text>
</comment>
<gene>
    <name evidence="2" type="ORF">HHL08_04900</name>
</gene>
<keyword evidence="3" id="KW-1185">Reference proteome</keyword>
<accession>A0A7X9WT78</accession>
<dbReference type="PANTHER" id="PTHR36154">
    <property type="entry name" value="DNA-BINDING TRANSCRIPTIONAL ACTIVATOR ALPA"/>
    <property type="match status" value="1"/>
</dbReference>
<dbReference type="RefSeq" id="WP_169571345.1">
    <property type="nucleotide sequence ID" value="NZ_JABBFV010000002.1"/>
</dbReference>
<feature type="region of interest" description="Disordered" evidence="1">
    <location>
        <begin position="1"/>
        <end position="29"/>
    </location>
</feature>
<proteinExistence type="predicted"/>
<evidence type="ECO:0000256" key="1">
    <source>
        <dbReference type="SAM" id="MobiDB-lite"/>
    </source>
</evidence>
<dbReference type="PANTHER" id="PTHR36154:SF1">
    <property type="entry name" value="DNA-BINDING TRANSCRIPTIONAL ACTIVATOR ALPA"/>
    <property type="match status" value="1"/>
</dbReference>
<reference evidence="2 3" key="1">
    <citation type="submission" date="2020-04" db="EMBL/GenBank/DDBJ databases">
        <title>Sphingobium sp. AR-3-1 isolated from Arctic soil.</title>
        <authorList>
            <person name="Dahal R.H."/>
            <person name="Chaudhary D.K."/>
        </authorList>
    </citation>
    <scope>NUCLEOTIDE SEQUENCE [LARGE SCALE GENOMIC DNA]</scope>
    <source>
        <strain evidence="2 3">AR-3-1</strain>
    </source>
</reference>
<name>A0A7X9WT78_9SPHN</name>
<protein>
    <submittedName>
        <fullName evidence="2">AlpA family phage regulatory protein</fullName>
    </submittedName>
</protein>
<dbReference type="Proteomes" id="UP000519023">
    <property type="component" value="Unassembled WGS sequence"/>
</dbReference>
<evidence type="ECO:0000313" key="2">
    <source>
        <dbReference type="EMBL" id="NML09486.1"/>
    </source>
</evidence>
<dbReference type="AlphaFoldDB" id="A0A7X9WT78"/>
<dbReference type="Gene3D" id="1.10.238.160">
    <property type="match status" value="1"/>
</dbReference>
<feature type="compositionally biased region" description="Basic and acidic residues" evidence="1">
    <location>
        <begin position="20"/>
        <end position="29"/>
    </location>
</feature>
<dbReference type="InterPro" id="IPR052931">
    <property type="entry name" value="Prophage_regulatory_activator"/>
</dbReference>
<sequence>MKSDISQFSVGPATSADAEPIYRKDRRSDRLLRTPDVTARTGMSVSAIYRLETAGRFPRRRRIGLRSVAWYESDIEEFVANPSG</sequence>
<dbReference type="EMBL" id="JABBFV010000002">
    <property type="protein sequence ID" value="NML09486.1"/>
    <property type="molecule type" value="Genomic_DNA"/>
</dbReference>
<organism evidence="2 3">
    <name type="scientific">Sphingobium psychrophilum</name>
    <dbReference type="NCBI Taxonomy" id="2728834"/>
    <lineage>
        <taxon>Bacteria</taxon>
        <taxon>Pseudomonadati</taxon>
        <taxon>Pseudomonadota</taxon>
        <taxon>Alphaproteobacteria</taxon>
        <taxon>Sphingomonadales</taxon>
        <taxon>Sphingomonadaceae</taxon>
        <taxon>Sphingobium</taxon>
    </lineage>
</organism>
<evidence type="ECO:0000313" key="3">
    <source>
        <dbReference type="Proteomes" id="UP000519023"/>
    </source>
</evidence>
<dbReference type="InterPro" id="IPR010260">
    <property type="entry name" value="AlpA"/>
</dbReference>